<dbReference type="PANTHER" id="PTHR31973:SF187">
    <property type="entry name" value="MUTATOR TRANSPOSASE MUDRA PROTEIN"/>
    <property type="match status" value="1"/>
</dbReference>
<name>A0A8S2A1R5_ARAAE</name>
<organism evidence="3 4">
    <name type="scientific">Arabidopsis arenosa</name>
    <name type="common">Sand rock-cress</name>
    <name type="synonym">Cardaminopsis arenosa</name>
    <dbReference type="NCBI Taxonomy" id="38785"/>
    <lineage>
        <taxon>Eukaryota</taxon>
        <taxon>Viridiplantae</taxon>
        <taxon>Streptophyta</taxon>
        <taxon>Embryophyta</taxon>
        <taxon>Tracheophyta</taxon>
        <taxon>Spermatophyta</taxon>
        <taxon>Magnoliopsida</taxon>
        <taxon>eudicotyledons</taxon>
        <taxon>Gunneridae</taxon>
        <taxon>Pentapetalae</taxon>
        <taxon>rosids</taxon>
        <taxon>malvids</taxon>
        <taxon>Brassicales</taxon>
        <taxon>Brassicaceae</taxon>
        <taxon>Camelineae</taxon>
        <taxon>Arabidopsis</taxon>
    </lineage>
</organism>
<dbReference type="Proteomes" id="UP000682877">
    <property type="component" value="Chromosome 4"/>
</dbReference>
<evidence type="ECO:0000313" key="3">
    <source>
        <dbReference type="EMBL" id="CAE6013875.1"/>
    </source>
</evidence>
<dbReference type="EMBL" id="LR999454">
    <property type="protein sequence ID" value="CAE6013875.1"/>
    <property type="molecule type" value="Genomic_DNA"/>
</dbReference>
<feature type="region of interest" description="Disordered" evidence="1">
    <location>
        <begin position="1"/>
        <end position="89"/>
    </location>
</feature>
<feature type="compositionally biased region" description="Basic and acidic residues" evidence="1">
    <location>
        <begin position="43"/>
        <end position="69"/>
    </location>
</feature>
<protein>
    <recommendedName>
        <fullName evidence="2">MULE transposase domain-containing protein</fullName>
    </recommendedName>
</protein>
<dbReference type="Pfam" id="PF10551">
    <property type="entry name" value="MULE"/>
    <property type="match status" value="1"/>
</dbReference>
<accession>A0A8S2A1R5</accession>
<evidence type="ECO:0000313" key="4">
    <source>
        <dbReference type="Proteomes" id="UP000682877"/>
    </source>
</evidence>
<feature type="domain" description="MULE transposase" evidence="2">
    <location>
        <begin position="269"/>
        <end position="363"/>
    </location>
</feature>
<gene>
    <name evidence="3" type="ORF">AARE701A_LOCUS9804</name>
</gene>
<dbReference type="AlphaFoldDB" id="A0A8S2A1R5"/>
<dbReference type="InterPro" id="IPR018289">
    <property type="entry name" value="MULE_transposase_dom"/>
</dbReference>
<keyword evidence="4" id="KW-1185">Reference proteome</keyword>
<feature type="compositionally biased region" description="Acidic residues" evidence="1">
    <location>
        <begin position="70"/>
        <end position="80"/>
    </location>
</feature>
<dbReference type="PANTHER" id="PTHR31973">
    <property type="entry name" value="POLYPROTEIN, PUTATIVE-RELATED"/>
    <property type="match status" value="1"/>
</dbReference>
<sequence>MDSNEVDTNAVVVHEEATGVGPQKEGDPIGDNGPDNEPDDEDPRERDAFEIEKAVMEFRDEPSILHDEYPDSEEDEEDEAARERRRDNIRGGGGNLYYHQTFFSDIAFKEAVLDHALKTGCNIAQYRYDKTKLGFKCDGDGCIWRVYCAVTKKCSKWRVNVYKDVHTCNPNGECEMLKVPVIARLFLDSIRDEPEYFMPMKIEETIKRKWKITVSRPQCQAARRKALRWIEEEYDNQFARLQDYAEETRVSNKDSTVERTWKESCRPLIGVDGTFIKGKVKGQLLVALGRDADNAIYPIAWGCVQVENIENWVWFVRKLKVDLGLMDGDGYIIVSDRQKGLIRAVELELPKVEHRMCVRHIYGNLKKNHGKDKEMKKYIWDVAWSYNESSFEAHMTELYNYNVAVWRDVVKSKPRTWCRAFYKQGNYSGHNSRFHKKKKSSALAFEGVGTVTHGSQVEPSQGVVMSQG</sequence>
<evidence type="ECO:0000256" key="1">
    <source>
        <dbReference type="SAM" id="MobiDB-lite"/>
    </source>
</evidence>
<proteinExistence type="predicted"/>
<evidence type="ECO:0000259" key="2">
    <source>
        <dbReference type="Pfam" id="PF10551"/>
    </source>
</evidence>
<reference evidence="3" key="1">
    <citation type="submission" date="2021-01" db="EMBL/GenBank/DDBJ databases">
        <authorList>
            <person name="Bezrukov I."/>
        </authorList>
    </citation>
    <scope>NUCLEOTIDE SEQUENCE</scope>
</reference>